<evidence type="ECO:0000313" key="2">
    <source>
        <dbReference type="EMBL" id="KAG2496688.1"/>
    </source>
</evidence>
<proteinExistence type="predicted"/>
<organism evidence="2 3">
    <name type="scientific">Edaphochlamys debaryana</name>
    <dbReference type="NCBI Taxonomy" id="47281"/>
    <lineage>
        <taxon>Eukaryota</taxon>
        <taxon>Viridiplantae</taxon>
        <taxon>Chlorophyta</taxon>
        <taxon>core chlorophytes</taxon>
        <taxon>Chlorophyceae</taxon>
        <taxon>CS clade</taxon>
        <taxon>Chlamydomonadales</taxon>
        <taxon>Chlamydomonadales incertae sedis</taxon>
        <taxon>Edaphochlamys</taxon>
    </lineage>
</organism>
<dbReference type="AlphaFoldDB" id="A0A835Y8F6"/>
<dbReference type="Proteomes" id="UP000612055">
    <property type="component" value="Unassembled WGS sequence"/>
</dbReference>
<comment type="caution">
    <text evidence="2">The sequence shown here is derived from an EMBL/GenBank/DDBJ whole genome shotgun (WGS) entry which is preliminary data.</text>
</comment>
<dbReference type="EMBL" id="JAEHOE010000017">
    <property type="protein sequence ID" value="KAG2496688.1"/>
    <property type="molecule type" value="Genomic_DNA"/>
</dbReference>
<name>A0A835Y8F6_9CHLO</name>
<dbReference type="InterPro" id="IPR036628">
    <property type="entry name" value="Clp_N_dom_sf"/>
</dbReference>
<reference evidence="2" key="1">
    <citation type="journal article" date="2020" name="bioRxiv">
        <title>Comparative genomics of Chlamydomonas.</title>
        <authorList>
            <person name="Craig R.J."/>
            <person name="Hasan A.R."/>
            <person name="Ness R.W."/>
            <person name="Keightley P.D."/>
        </authorList>
    </citation>
    <scope>NUCLEOTIDE SEQUENCE</scope>
    <source>
        <strain evidence="2">CCAP 11/70</strain>
    </source>
</reference>
<evidence type="ECO:0000313" key="3">
    <source>
        <dbReference type="Proteomes" id="UP000612055"/>
    </source>
</evidence>
<feature type="compositionally biased region" description="Gly residues" evidence="1">
    <location>
        <begin position="225"/>
        <end position="235"/>
    </location>
</feature>
<gene>
    <name evidence="2" type="ORF">HYH03_005106</name>
</gene>
<dbReference type="OrthoDB" id="551802at2759"/>
<sequence>MFAGPDQLLLGVLAGGGGSSSRGGGGGGGGRSSAAQALEAALGGGDADSVREWLNEQAGIVAPLVYGGGGSGSTVSSSMVSPADVEFTEAARGVVGDAREGATAMGCRCVGTYHLLLVLMGAGVGDGGRDSAEGAEGAAAAAGGGKARGKGAGMLPALLRVAGADAGALESRLMALAKEDGEPPAEAEAGAAFRSVVESLRGTYKQQSTLPWQERDEAAFRALGGSRGGAGGGGRAAQNDDDIYE</sequence>
<evidence type="ECO:0000256" key="1">
    <source>
        <dbReference type="SAM" id="MobiDB-lite"/>
    </source>
</evidence>
<accession>A0A835Y8F6</accession>
<protein>
    <submittedName>
        <fullName evidence="2">Uncharacterized protein</fullName>
    </submittedName>
</protein>
<keyword evidence="3" id="KW-1185">Reference proteome</keyword>
<feature type="region of interest" description="Disordered" evidence="1">
    <location>
        <begin position="222"/>
        <end position="245"/>
    </location>
</feature>
<dbReference type="Gene3D" id="1.10.1780.10">
    <property type="entry name" value="Clp, N-terminal domain"/>
    <property type="match status" value="1"/>
</dbReference>